<sequence length="597" mass="66417">MPSLATLLDSERCPWPTLIATYLTYFLIVVMGTVADVFGKILAFITFNRPNKNYASLFSNFDRFFHYRIYFRGVHCFNHPIRSAPGAWIDVVKRASKDHFKTWYCTDETYRALNFGSYNYLGFASGKANAQNEAKVVESFSNFGITMASPRANSGYSHLHAELEQTMADFIHKEAAIIFAMGFATNSTTIPALVGPDGLIISDSLNHASIVVGGRASVGHKKVFRHDDMAHLEKTVRNAILNGMPRTHNHWSKIVIVVEGIYSMEGGICNLPEIVRIAKQYGCYLYVDEAHSIGALGHHAGGVCDFYDDRFALLDWADAHLLSVPGKKEKAWTTPSLWGSVFHGRQPDLEDLRQLHDDHVRFAGTRKALHGMLGPQFSFFDQVDVLMGTYTKSFASVGGYIAGSADLIDYLRRETFGAVSAEPMAPGCVCQIKSVIDSFTPAKGAPRESANGLVQVDRLARNTQIFRRFLYDHGFQIMGDHHSPVVPMLLYAPNKIPAFFQEAINRGIATVVVAYPACSLIASRVRFCLSAAMTEEDIAWALEHIDELGDVCSLKYDRKKVRKELKARARADAEGSRFNDGYDDETETAPVTDDESD</sequence>
<reference evidence="11" key="1">
    <citation type="submission" date="2021-05" db="EMBL/GenBank/DDBJ databases">
        <title>A free-living protist that lacks canonical eukaryotic 1 DNA replication and segregation systems.</title>
        <authorList>
            <person name="Salas-Leiva D.E."/>
            <person name="Tromer E.C."/>
            <person name="Curtis B.A."/>
            <person name="Jerlstrom-Hultqvist J."/>
            <person name="Kolisko M."/>
            <person name="Yi Z."/>
            <person name="Salas-Leiva J.S."/>
            <person name="Gallot-Lavallee L."/>
            <person name="Kops G.J.P.L."/>
            <person name="Archibald J.M."/>
            <person name="Simpson A.G.B."/>
            <person name="Roger A.J."/>
        </authorList>
    </citation>
    <scope>NUCLEOTIDE SEQUENCE</scope>
    <source>
        <strain evidence="11">BICM</strain>
    </source>
</reference>
<proteinExistence type="inferred from homology"/>
<feature type="domain" description="Aminotransferase class I/classII large" evidence="10">
    <location>
        <begin position="384"/>
        <end position="545"/>
    </location>
</feature>
<dbReference type="GO" id="GO:0030170">
    <property type="term" value="F:pyridoxal phosphate binding"/>
    <property type="evidence" value="ECO:0007669"/>
    <property type="project" value="InterPro"/>
</dbReference>
<evidence type="ECO:0000256" key="4">
    <source>
        <dbReference type="ARBA" id="ARBA00022679"/>
    </source>
</evidence>
<evidence type="ECO:0000313" key="12">
    <source>
        <dbReference type="Proteomes" id="UP000717585"/>
    </source>
</evidence>
<dbReference type="EMBL" id="JAHDYR010000008">
    <property type="protein sequence ID" value="KAG9395849.1"/>
    <property type="molecule type" value="Genomic_DNA"/>
</dbReference>
<evidence type="ECO:0000313" key="11">
    <source>
        <dbReference type="EMBL" id="KAG9395849.1"/>
    </source>
</evidence>
<dbReference type="PANTHER" id="PTHR13693">
    <property type="entry name" value="CLASS II AMINOTRANSFERASE/8-AMINO-7-OXONONANOATE SYNTHASE"/>
    <property type="match status" value="1"/>
</dbReference>
<dbReference type="GO" id="GO:0016020">
    <property type="term" value="C:membrane"/>
    <property type="evidence" value="ECO:0007669"/>
    <property type="project" value="GOC"/>
</dbReference>
<dbReference type="PROSITE" id="PS00599">
    <property type="entry name" value="AA_TRANSFER_CLASS_2"/>
    <property type="match status" value="1"/>
</dbReference>
<dbReference type="GO" id="GO:0046513">
    <property type="term" value="P:ceramide biosynthetic process"/>
    <property type="evidence" value="ECO:0007669"/>
    <property type="project" value="TreeGrafter"/>
</dbReference>
<dbReference type="InterPro" id="IPR050087">
    <property type="entry name" value="AON_synthase_class-II"/>
</dbReference>
<dbReference type="InterPro" id="IPR001917">
    <property type="entry name" value="Aminotrans_II_pyridoxalP_BS"/>
</dbReference>
<protein>
    <recommendedName>
        <fullName evidence="3">serine C-palmitoyltransferase</fullName>
        <ecNumber evidence="3">2.3.1.50</ecNumber>
    </recommendedName>
</protein>
<comment type="similarity">
    <text evidence="2 7">Belongs to the class-II pyridoxal-phosphate-dependent aminotransferase family.</text>
</comment>
<dbReference type="Gene3D" id="3.90.1150.10">
    <property type="entry name" value="Aspartate Aminotransferase, domain 1"/>
    <property type="match status" value="2"/>
</dbReference>
<comment type="catalytic activity">
    <reaction evidence="6">
        <text>L-serine + hexadecanoyl-CoA + H(+) = 3-oxosphinganine + CO2 + CoA</text>
        <dbReference type="Rhea" id="RHEA:14761"/>
        <dbReference type="ChEBI" id="CHEBI:15378"/>
        <dbReference type="ChEBI" id="CHEBI:16526"/>
        <dbReference type="ChEBI" id="CHEBI:33384"/>
        <dbReference type="ChEBI" id="CHEBI:57287"/>
        <dbReference type="ChEBI" id="CHEBI:57379"/>
        <dbReference type="ChEBI" id="CHEBI:58299"/>
        <dbReference type="EC" id="2.3.1.50"/>
    </reaction>
</comment>
<evidence type="ECO:0000256" key="3">
    <source>
        <dbReference type="ARBA" id="ARBA00013220"/>
    </source>
</evidence>
<dbReference type="InterPro" id="IPR004839">
    <property type="entry name" value="Aminotransferase_I/II_large"/>
</dbReference>
<comment type="cofactor">
    <cofactor evidence="1 7">
        <name>pyridoxal 5'-phosphate</name>
        <dbReference type="ChEBI" id="CHEBI:597326"/>
    </cofactor>
</comment>
<dbReference type="InterPro" id="IPR015421">
    <property type="entry name" value="PyrdxlP-dep_Trfase_major"/>
</dbReference>
<dbReference type="GO" id="GO:0046512">
    <property type="term" value="P:sphingosine biosynthetic process"/>
    <property type="evidence" value="ECO:0007669"/>
    <property type="project" value="TreeGrafter"/>
</dbReference>
<feature type="compositionally biased region" description="Basic and acidic residues" evidence="8">
    <location>
        <begin position="566"/>
        <end position="577"/>
    </location>
</feature>
<keyword evidence="9" id="KW-0472">Membrane</keyword>
<keyword evidence="5 7" id="KW-0663">Pyridoxal phosphate</keyword>
<evidence type="ECO:0000259" key="10">
    <source>
        <dbReference type="Pfam" id="PF00155"/>
    </source>
</evidence>
<evidence type="ECO:0000256" key="2">
    <source>
        <dbReference type="ARBA" id="ARBA00008392"/>
    </source>
</evidence>
<comment type="caution">
    <text evidence="11">The sequence shown here is derived from an EMBL/GenBank/DDBJ whole genome shotgun (WGS) entry which is preliminary data.</text>
</comment>
<dbReference type="Proteomes" id="UP000717585">
    <property type="component" value="Unassembled WGS sequence"/>
</dbReference>
<dbReference type="SUPFAM" id="SSF53383">
    <property type="entry name" value="PLP-dependent transferases"/>
    <property type="match status" value="1"/>
</dbReference>
<dbReference type="InterPro" id="IPR015422">
    <property type="entry name" value="PyrdxlP-dep_Trfase_small"/>
</dbReference>
<gene>
    <name evidence="11" type="ORF">J8273_2761</name>
</gene>
<evidence type="ECO:0000256" key="6">
    <source>
        <dbReference type="ARBA" id="ARBA00048528"/>
    </source>
</evidence>
<keyword evidence="4" id="KW-0808">Transferase</keyword>
<dbReference type="Gene3D" id="3.40.640.10">
    <property type="entry name" value="Type I PLP-dependent aspartate aminotransferase-like (Major domain)"/>
    <property type="match status" value="2"/>
</dbReference>
<dbReference type="GO" id="GO:0017059">
    <property type="term" value="C:serine palmitoyltransferase complex"/>
    <property type="evidence" value="ECO:0007669"/>
    <property type="project" value="TreeGrafter"/>
</dbReference>
<keyword evidence="12" id="KW-1185">Reference proteome</keyword>
<name>A0A8J6B9B0_9EUKA</name>
<evidence type="ECO:0000256" key="5">
    <source>
        <dbReference type="ARBA" id="ARBA00022898"/>
    </source>
</evidence>
<keyword evidence="9" id="KW-1133">Transmembrane helix</keyword>
<evidence type="ECO:0000256" key="7">
    <source>
        <dbReference type="RuleBase" id="RU003693"/>
    </source>
</evidence>
<organism evidence="11 12">
    <name type="scientific">Carpediemonas membranifera</name>
    <dbReference type="NCBI Taxonomy" id="201153"/>
    <lineage>
        <taxon>Eukaryota</taxon>
        <taxon>Metamonada</taxon>
        <taxon>Carpediemonas-like organisms</taxon>
        <taxon>Carpediemonas</taxon>
    </lineage>
</organism>
<dbReference type="InterPro" id="IPR015424">
    <property type="entry name" value="PyrdxlP-dep_Trfase"/>
</dbReference>
<feature type="transmembrane region" description="Helical" evidence="9">
    <location>
        <begin position="20"/>
        <end position="47"/>
    </location>
</feature>
<feature type="domain" description="Aminotransferase class I/classII large" evidence="10">
    <location>
        <begin position="113"/>
        <end position="300"/>
    </location>
</feature>
<evidence type="ECO:0000256" key="1">
    <source>
        <dbReference type="ARBA" id="ARBA00001933"/>
    </source>
</evidence>
<feature type="compositionally biased region" description="Acidic residues" evidence="8">
    <location>
        <begin position="581"/>
        <end position="597"/>
    </location>
</feature>
<evidence type="ECO:0000256" key="8">
    <source>
        <dbReference type="SAM" id="MobiDB-lite"/>
    </source>
</evidence>
<dbReference type="AlphaFoldDB" id="A0A8J6B9B0"/>
<evidence type="ECO:0000256" key="9">
    <source>
        <dbReference type="SAM" id="Phobius"/>
    </source>
</evidence>
<dbReference type="GO" id="GO:0004758">
    <property type="term" value="F:serine C-palmitoyltransferase activity"/>
    <property type="evidence" value="ECO:0007669"/>
    <property type="project" value="UniProtKB-EC"/>
</dbReference>
<dbReference type="PANTHER" id="PTHR13693:SF3">
    <property type="entry name" value="LD36009P"/>
    <property type="match status" value="1"/>
</dbReference>
<keyword evidence="9" id="KW-0812">Transmembrane</keyword>
<dbReference type="OrthoDB" id="65434at2759"/>
<accession>A0A8J6B9B0</accession>
<dbReference type="EC" id="2.3.1.50" evidence="3"/>
<feature type="region of interest" description="Disordered" evidence="8">
    <location>
        <begin position="566"/>
        <end position="597"/>
    </location>
</feature>
<dbReference type="Pfam" id="PF00155">
    <property type="entry name" value="Aminotran_1_2"/>
    <property type="match status" value="2"/>
</dbReference>